<gene>
    <name evidence="6" type="ORF">ACFSKW_41830</name>
</gene>
<dbReference type="InterPro" id="IPR015943">
    <property type="entry name" value="WD40/YVTN_repeat-like_dom_sf"/>
</dbReference>
<dbReference type="InterPro" id="IPR008271">
    <property type="entry name" value="Ser/Thr_kinase_AS"/>
</dbReference>
<dbReference type="PANTHER" id="PTHR43289:SF34">
    <property type="entry name" value="SERINE_THREONINE-PROTEIN KINASE YBDM-RELATED"/>
    <property type="match status" value="1"/>
</dbReference>
<dbReference type="Pfam" id="PF20703">
    <property type="entry name" value="nSTAND1"/>
    <property type="match status" value="1"/>
</dbReference>
<dbReference type="RefSeq" id="WP_379579739.1">
    <property type="nucleotide sequence ID" value="NZ_JBHUFV010000061.1"/>
</dbReference>
<name>A0ABW4TAJ1_9ACTN</name>
<feature type="domain" description="Protein kinase" evidence="5">
    <location>
        <begin position="16"/>
        <end position="264"/>
    </location>
</feature>
<dbReference type="Gene3D" id="1.10.510.10">
    <property type="entry name" value="Transferase(Phosphotransferase) domain 1"/>
    <property type="match status" value="1"/>
</dbReference>
<evidence type="ECO:0000313" key="6">
    <source>
        <dbReference type="EMBL" id="MFD1938035.1"/>
    </source>
</evidence>
<sequence>MATALIDGDPQRLGDYWLAARLGAGGQGVVYEAYTEDGRRVAVKVLHGDQVAQLGREAAAAQRVASFCTAKVIAAELRGPRPYIVSEYVEGPSLRRAVADGRRFGGGDLVRLATAVATALTAIHEAGVVHRDLKPDNVLLGPDGPRVIDFGIARTEEMSLTETGLVKGTPSYMAPEVFTGQRASAAADVFAWGAITLYAATGADPFEADSLGGIMHRVLSANPDLTVLPEQLRPLVGAALSKEPAQRPDSRRLLLALVSGDARLGTAGLLARGGREAALMSVTADDPALGTLAEEAYALLGAMEKELAPEVFLRLVTVDERGELSVRHAAATELIEGRPLPEVAAITKILKVFGYLLGRDGEEIWLARPALPQAWPRYRRWIDTNRDGLAVHRQILLAARQWDVSGRKDGDLFHGSSLENALQWAATARRNITLSPAERDFLEAAAGVTRRRARRNRLVSLSLGGLLVISLVAGGLAVQQSMVADNRAAEIGRQLERSEATRLTALAASTRGTDPRLAMRLSAAAWSLDHAPQTRAGLVASLAQRESAMFRDPATSGDTIRKLLPDGRTLLSVSENAARLWDVRTGKRTGGIPDLGLGSQRIADAALSPSGRTLAVVTDKGMRAWDLRDGGLIRERTFDRALDLVNGRADLFYTDERGPGLSVSERPDVRWDLETGATTRAVPHFVLDAKGEWRTTDDTRVLRLTNSRTKAEVELGVRDGAGENGVWNQGSVAISADGRFAASAAAKQIQIWRMGDSGLLATMPVRGDSDEFDLPQGFFDGRTYRYLVDDRVFSMDLSDLAWRDGDSTYSDLATLSPGGHHLVTADDSGAMKLRQARGGKDLGSLPSVEGLAFSGDGKRLALFLRRKVAIVDVGSRATLAELRLAAGDMEPVRAVFSRDGARLAIVLRSPDDGRPDLRHAAQVWDWQRGRRLWSGDQAETNDAALSPDGRTLALSGPRQSLLDAATGKPLGAPFGGEGMRVFFTRSGRQLAVLDSRGRLTLWDAATRRRLNPVTRGAQGNSADYATAYSPTEDVVAVGGKGRVLLFDPVKGVSLGTYPDAGGAEFAGGGWIKSVAFTADGSSLLTMDGKAVVREQPVAPAKVLAAVCARAGGTLTEAQWRTYVPALPYRKVCP</sequence>
<dbReference type="Proteomes" id="UP001597368">
    <property type="component" value="Unassembled WGS sequence"/>
</dbReference>
<dbReference type="InterPro" id="IPR049052">
    <property type="entry name" value="nSTAND1"/>
</dbReference>
<keyword evidence="3 6" id="KW-0418">Kinase</keyword>
<keyword evidence="4" id="KW-0067">ATP-binding</keyword>
<accession>A0ABW4TAJ1</accession>
<evidence type="ECO:0000256" key="2">
    <source>
        <dbReference type="ARBA" id="ARBA00022741"/>
    </source>
</evidence>
<keyword evidence="7" id="KW-1185">Reference proteome</keyword>
<dbReference type="Gene3D" id="2.130.10.10">
    <property type="entry name" value="YVTN repeat-like/Quinoprotein amine dehydrogenase"/>
    <property type="match status" value="3"/>
</dbReference>
<dbReference type="CDD" id="cd14014">
    <property type="entry name" value="STKc_PknB_like"/>
    <property type="match status" value="1"/>
</dbReference>
<evidence type="ECO:0000313" key="7">
    <source>
        <dbReference type="Proteomes" id="UP001597368"/>
    </source>
</evidence>
<dbReference type="SMART" id="SM00220">
    <property type="entry name" value="S_TKc"/>
    <property type="match status" value="1"/>
</dbReference>
<keyword evidence="1" id="KW-0808">Transferase</keyword>
<dbReference type="EMBL" id="JBHUFV010000061">
    <property type="protein sequence ID" value="MFD1938035.1"/>
    <property type="molecule type" value="Genomic_DNA"/>
</dbReference>
<organism evidence="6 7">
    <name type="scientific">Nonomuraea mangrovi</name>
    <dbReference type="NCBI Taxonomy" id="2316207"/>
    <lineage>
        <taxon>Bacteria</taxon>
        <taxon>Bacillati</taxon>
        <taxon>Actinomycetota</taxon>
        <taxon>Actinomycetes</taxon>
        <taxon>Streptosporangiales</taxon>
        <taxon>Streptosporangiaceae</taxon>
        <taxon>Nonomuraea</taxon>
    </lineage>
</organism>
<dbReference type="InterPro" id="IPR000719">
    <property type="entry name" value="Prot_kinase_dom"/>
</dbReference>
<dbReference type="GO" id="GO:0016301">
    <property type="term" value="F:kinase activity"/>
    <property type="evidence" value="ECO:0007669"/>
    <property type="project" value="UniProtKB-KW"/>
</dbReference>
<comment type="caution">
    <text evidence="6">The sequence shown here is derived from an EMBL/GenBank/DDBJ whole genome shotgun (WGS) entry which is preliminary data.</text>
</comment>
<evidence type="ECO:0000256" key="4">
    <source>
        <dbReference type="ARBA" id="ARBA00022840"/>
    </source>
</evidence>
<dbReference type="Pfam" id="PF00069">
    <property type="entry name" value="Pkinase"/>
    <property type="match status" value="1"/>
</dbReference>
<dbReference type="PROSITE" id="PS00108">
    <property type="entry name" value="PROTEIN_KINASE_ST"/>
    <property type="match status" value="1"/>
</dbReference>
<dbReference type="InterPro" id="IPR011009">
    <property type="entry name" value="Kinase-like_dom_sf"/>
</dbReference>
<reference evidence="7" key="1">
    <citation type="journal article" date="2019" name="Int. J. Syst. Evol. Microbiol.">
        <title>The Global Catalogue of Microorganisms (GCM) 10K type strain sequencing project: providing services to taxonomists for standard genome sequencing and annotation.</title>
        <authorList>
            <consortium name="The Broad Institute Genomics Platform"/>
            <consortium name="The Broad Institute Genome Sequencing Center for Infectious Disease"/>
            <person name="Wu L."/>
            <person name="Ma J."/>
        </authorList>
    </citation>
    <scope>NUCLEOTIDE SEQUENCE [LARGE SCALE GENOMIC DNA]</scope>
    <source>
        <strain evidence="7">ICMP 6774ER</strain>
    </source>
</reference>
<evidence type="ECO:0000256" key="3">
    <source>
        <dbReference type="ARBA" id="ARBA00022777"/>
    </source>
</evidence>
<dbReference type="Gene3D" id="3.30.200.20">
    <property type="entry name" value="Phosphorylase Kinase, domain 1"/>
    <property type="match status" value="1"/>
</dbReference>
<evidence type="ECO:0000256" key="1">
    <source>
        <dbReference type="ARBA" id="ARBA00022679"/>
    </source>
</evidence>
<keyword evidence="2" id="KW-0547">Nucleotide-binding</keyword>
<dbReference type="PROSITE" id="PS50011">
    <property type="entry name" value="PROTEIN_KINASE_DOM"/>
    <property type="match status" value="1"/>
</dbReference>
<proteinExistence type="predicted"/>
<protein>
    <submittedName>
        <fullName evidence="6">Serine/threonine-protein kinase</fullName>
    </submittedName>
</protein>
<evidence type="ECO:0000259" key="5">
    <source>
        <dbReference type="PROSITE" id="PS50011"/>
    </source>
</evidence>
<dbReference type="PANTHER" id="PTHR43289">
    <property type="entry name" value="MITOGEN-ACTIVATED PROTEIN KINASE KINASE KINASE 20-RELATED"/>
    <property type="match status" value="1"/>
</dbReference>
<dbReference type="SUPFAM" id="SSF56112">
    <property type="entry name" value="Protein kinase-like (PK-like)"/>
    <property type="match status" value="1"/>
</dbReference>
<dbReference type="SUPFAM" id="SSF82171">
    <property type="entry name" value="DPP6 N-terminal domain-like"/>
    <property type="match status" value="1"/>
</dbReference>